<dbReference type="AlphaFoldDB" id="L8WSS2"/>
<dbReference type="EMBL" id="AFRT01001600">
    <property type="protein sequence ID" value="ELU39837.1"/>
    <property type="molecule type" value="Genomic_DNA"/>
</dbReference>
<dbReference type="HOGENOM" id="CLU_2623695_0_0_1"/>
<keyword evidence="2" id="KW-1185">Reference proteome</keyword>
<organism evidence="1 2">
    <name type="scientific">Thanatephorus cucumeris (strain AG1-IA)</name>
    <name type="common">Rice sheath blight fungus</name>
    <name type="synonym">Rhizoctonia solani</name>
    <dbReference type="NCBI Taxonomy" id="983506"/>
    <lineage>
        <taxon>Eukaryota</taxon>
        <taxon>Fungi</taxon>
        <taxon>Dikarya</taxon>
        <taxon>Basidiomycota</taxon>
        <taxon>Agaricomycotina</taxon>
        <taxon>Agaricomycetes</taxon>
        <taxon>Cantharellales</taxon>
        <taxon>Ceratobasidiaceae</taxon>
        <taxon>Rhizoctonia</taxon>
        <taxon>Rhizoctonia solani AG-1</taxon>
    </lineage>
</organism>
<evidence type="ECO:0000313" key="1">
    <source>
        <dbReference type="EMBL" id="ELU39837.1"/>
    </source>
</evidence>
<gene>
    <name evidence="1" type="ORF">AG1IA_06118</name>
</gene>
<dbReference type="Proteomes" id="UP000011668">
    <property type="component" value="Unassembled WGS sequence"/>
</dbReference>
<evidence type="ECO:0000313" key="2">
    <source>
        <dbReference type="Proteomes" id="UP000011668"/>
    </source>
</evidence>
<accession>L8WSS2</accession>
<protein>
    <submittedName>
        <fullName evidence="1">Uncharacterized protein</fullName>
    </submittedName>
</protein>
<proteinExistence type="predicted"/>
<reference evidence="1 2" key="1">
    <citation type="journal article" date="2013" name="Nat. Commun.">
        <title>The evolution and pathogenic mechanisms of the rice sheath blight pathogen.</title>
        <authorList>
            <person name="Zheng A."/>
            <person name="Lin R."/>
            <person name="Xu L."/>
            <person name="Qin P."/>
            <person name="Tang C."/>
            <person name="Ai P."/>
            <person name="Zhang D."/>
            <person name="Liu Y."/>
            <person name="Sun Z."/>
            <person name="Feng H."/>
            <person name="Wang Y."/>
            <person name="Chen Y."/>
            <person name="Liang X."/>
            <person name="Fu R."/>
            <person name="Li Q."/>
            <person name="Zhang J."/>
            <person name="Yu X."/>
            <person name="Xie Z."/>
            <person name="Ding L."/>
            <person name="Guan P."/>
            <person name="Tang J."/>
            <person name="Liang Y."/>
            <person name="Wang S."/>
            <person name="Deng Q."/>
            <person name="Li S."/>
            <person name="Zhu J."/>
            <person name="Wang L."/>
            <person name="Liu H."/>
            <person name="Li P."/>
        </authorList>
    </citation>
    <scope>NUCLEOTIDE SEQUENCE [LARGE SCALE GENOMIC DNA]</scope>
    <source>
        <strain evidence="2">AG-1 IA</strain>
    </source>
</reference>
<sequence>MRVNRLRLWKHLLPRKVCEAFHEFLLRRLIHELGAVKSIKIIIACPFCESYATGNGAGCVTTGRVRIGAPRRGGVRKI</sequence>
<name>L8WSS2_THACA</name>
<comment type="caution">
    <text evidence="1">The sequence shown here is derived from an EMBL/GenBank/DDBJ whole genome shotgun (WGS) entry which is preliminary data.</text>
</comment>